<sequence>MGGQNNRSIPSSESSPRSAGRQAIAAKREGNDKLLPVTDVTKLDDTAVDSFVDSHPRLFQETTTRCQAQMIKITAAPPITFNRLHDLSIKLEPPSFSPSKASSRKAWLQHLCSDGHSSAPNQYSFRV</sequence>
<name>A0ABQ9YDT9_9EUKA</name>
<accession>A0ABQ9YDT9</accession>
<comment type="caution">
    <text evidence="2">The sequence shown here is derived from an EMBL/GenBank/DDBJ whole genome shotgun (WGS) entry which is preliminary data.</text>
</comment>
<evidence type="ECO:0000313" key="2">
    <source>
        <dbReference type="EMBL" id="KAK2961934.1"/>
    </source>
</evidence>
<proteinExistence type="predicted"/>
<dbReference type="EMBL" id="JARBJD010000013">
    <property type="protein sequence ID" value="KAK2961934.1"/>
    <property type="molecule type" value="Genomic_DNA"/>
</dbReference>
<protein>
    <submittedName>
        <fullName evidence="2">Uncharacterized protein</fullName>
    </submittedName>
</protein>
<organism evidence="2 3">
    <name type="scientific">Blattamonas nauphoetae</name>
    <dbReference type="NCBI Taxonomy" id="2049346"/>
    <lineage>
        <taxon>Eukaryota</taxon>
        <taxon>Metamonada</taxon>
        <taxon>Preaxostyla</taxon>
        <taxon>Oxymonadida</taxon>
        <taxon>Blattamonas</taxon>
    </lineage>
</organism>
<reference evidence="2 3" key="1">
    <citation type="journal article" date="2022" name="bioRxiv">
        <title>Genomics of Preaxostyla Flagellates Illuminates Evolutionary Transitions and the Path Towards Mitochondrial Loss.</title>
        <authorList>
            <person name="Novak L.V.F."/>
            <person name="Treitli S.C."/>
            <person name="Pyrih J."/>
            <person name="Halakuc P."/>
            <person name="Pipaliya S.V."/>
            <person name="Vacek V."/>
            <person name="Brzon O."/>
            <person name="Soukal P."/>
            <person name="Eme L."/>
            <person name="Dacks J.B."/>
            <person name="Karnkowska A."/>
            <person name="Elias M."/>
            <person name="Hampl V."/>
        </authorList>
    </citation>
    <scope>NUCLEOTIDE SEQUENCE [LARGE SCALE GENOMIC DNA]</scope>
    <source>
        <strain evidence="2">NAU3</strain>
        <tissue evidence="2">Gut</tissue>
    </source>
</reference>
<evidence type="ECO:0000313" key="3">
    <source>
        <dbReference type="Proteomes" id="UP001281761"/>
    </source>
</evidence>
<keyword evidence="3" id="KW-1185">Reference proteome</keyword>
<feature type="region of interest" description="Disordered" evidence="1">
    <location>
        <begin position="1"/>
        <end position="32"/>
    </location>
</feature>
<feature type="compositionally biased region" description="Low complexity" evidence="1">
    <location>
        <begin position="7"/>
        <end position="18"/>
    </location>
</feature>
<gene>
    <name evidence="2" type="ORF">BLNAU_2990</name>
</gene>
<evidence type="ECO:0000256" key="1">
    <source>
        <dbReference type="SAM" id="MobiDB-lite"/>
    </source>
</evidence>
<dbReference type="Proteomes" id="UP001281761">
    <property type="component" value="Unassembled WGS sequence"/>
</dbReference>